<dbReference type="AlphaFoldDB" id="X7E9C5"/>
<dbReference type="EMBL" id="JAMB01000001">
    <property type="protein sequence ID" value="ETX12699.1"/>
    <property type="molecule type" value="Genomic_DNA"/>
</dbReference>
<keyword evidence="1" id="KW-1133">Transmembrane helix</keyword>
<keyword evidence="1" id="KW-0812">Transmembrane</keyword>
<dbReference type="Proteomes" id="UP000054058">
    <property type="component" value="Unassembled WGS sequence"/>
</dbReference>
<comment type="caution">
    <text evidence="3">The sequence shown here is derived from an EMBL/GenBank/DDBJ whole genome shotgun (WGS) entry which is preliminary data.</text>
</comment>
<dbReference type="PATRIC" id="fig|1122207.3.peg.524"/>
<reference evidence="3 4" key="1">
    <citation type="submission" date="2014-01" db="EMBL/GenBank/DDBJ databases">
        <title>Marinomonas ushuaiensis DSM 15871 Genome Sequencing.</title>
        <authorList>
            <person name="Lai Q."/>
            <person name="Shao Z.S."/>
        </authorList>
    </citation>
    <scope>NUCLEOTIDE SEQUENCE [LARGE SCALE GENOMIC DNA]</scope>
    <source>
        <strain evidence="3 4">DSM 15871</strain>
    </source>
</reference>
<dbReference type="RefSeq" id="WP_036158603.1">
    <property type="nucleotide sequence ID" value="NZ_JAMB01000001.1"/>
</dbReference>
<feature type="chain" id="PRO_5004979521" description="Diguanylate cyclase" evidence="2">
    <location>
        <begin position="21"/>
        <end position="113"/>
    </location>
</feature>
<feature type="signal peptide" evidence="2">
    <location>
        <begin position="1"/>
        <end position="20"/>
    </location>
</feature>
<evidence type="ECO:0000313" key="3">
    <source>
        <dbReference type="EMBL" id="ETX12699.1"/>
    </source>
</evidence>
<sequence length="113" mass="12896">MLTRLALILCFSFFMSASMATTVVETETKANNEELTQTVFELERSVAILQLSKASLDDYQIMSEKMAHIESLESRVDFFAVLTFLLCLALVVLFVQVRNQHKRLSLLELDSKM</sequence>
<name>X7E9C5_9GAMM</name>
<organism evidence="3 4">
    <name type="scientific">Marinomonas ushuaiensis DSM 15871</name>
    <dbReference type="NCBI Taxonomy" id="1122207"/>
    <lineage>
        <taxon>Bacteria</taxon>
        <taxon>Pseudomonadati</taxon>
        <taxon>Pseudomonadota</taxon>
        <taxon>Gammaproteobacteria</taxon>
        <taxon>Oceanospirillales</taxon>
        <taxon>Oceanospirillaceae</taxon>
        <taxon>Marinomonas</taxon>
    </lineage>
</organism>
<protein>
    <recommendedName>
        <fullName evidence="5">Diguanylate cyclase</fullName>
    </recommendedName>
</protein>
<dbReference type="OrthoDB" id="6106521at2"/>
<keyword evidence="2" id="KW-0732">Signal</keyword>
<accession>X7E9C5</accession>
<gene>
    <name evidence="3" type="ORF">MUS1_02560</name>
</gene>
<evidence type="ECO:0000256" key="2">
    <source>
        <dbReference type="SAM" id="SignalP"/>
    </source>
</evidence>
<evidence type="ECO:0000313" key="4">
    <source>
        <dbReference type="Proteomes" id="UP000054058"/>
    </source>
</evidence>
<feature type="transmembrane region" description="Helical" evidence="1">
    <location>
        <begin position="78"/>
        <end position="97"/>
    </location>
</feature>
<keyword evidence="1" id="KW-0472">Membrane</keyword>
<evidence type="ECO:0008006" key="5">
    <source>
        <dbReference type="Google" id="ProtNLM"/>
    </source>
</evidence>
<proteinExistence type="predicted"/>
<evidence type="ECO:0000256" key="1">
    <source>
        <dbReference type="SAM" id="Phobius"/>
    </source>
</evidence>
<keyword evidence="4" id="KW-1185">Reference proteome</keyword>